<accession>A0A379IFF9</accession>
<evidence type="ECO:0000313" key="2">
    <source>
        <dbReference type="EMBL" id="SUD31555.1"/>
    </source>
</evidence>
<protein>
    <submittedName>
        <fullName evidence="2">Response regulator RpfG</fullName>
        <ecNumber evidence="2">3.1.4.52</ecNumber>
    </submittedName>
</protein>
<evidence type="ECO:0000259" key="1">
    <source>
        <dbReference type="PROSITE" id="PS51832"/>
    </source>
</evidence>
<sequence length="404" mass="44859">MLKRISITQLRMGMYIHRFCGSWLDHSFLKAGFLLNSQRDYQRLRCSALSGLWIDLSRGLDVLQEVAQEDPSIRVASMNTVVAPAFDAPPQQVPREEELQRALKLCAHSKAAVMAMFQEVRLGQAIEMEQVDGLVKDISTSLVRHPDALISLARLKTSDDYTYMHSVAVCALMVSVARQLGLTQEQVHQAGIAGLLHDIGKLAIPENILNKPAKLSANEYEQVKRHPVAGGAILRQNPQLSALVLDVCLHHHEKIDGSGYPHGLAGAQISLYAQMGAVCDVYDAVTSNRPYNQGWDPAEALQRMSSWTGHLSQSVLQALVKSIGIYPVGSLVRLSSGRLAVVIEQHPESLLRPKVKVFFSARSKQHLPQSIVDLARSDEERIVARESPENWNFRKLEQLWNGTS</sequence>
<dbReference type="PROSITE" id="PS51832">
    <property type="entry name" value="HD_GYP"/>
    <property type="match status" value="1"/>
</dbReference>
<dbReference type="Pfam" id="PF13487">
    <property type="entry name" value="HD_5"/>
    <property type="match status" value="1"/>
</dbReference>
<dbReference type="Pfam" id="PF11871">
    <property type="entry name" value="DUF3391"/>
    <property type="match status" value="1"/>
</dbReference>
<keyword evidence="2" id="KW-0378">Hydrolase</keyword>
<dbReference type="CDD" id="cd00077">
    <property type="entry name" value="HDc"/>
    <property type="match status" value="1"/>
</dbReference>
<name>A0A379IFF9_PSEFL</name>
<dbReference type="EMBL" id="UGUS01000002">
    <property type="protein sequence ID" value="SUD31555.1"/>
    <property type="molecule type" value="Genomic_DNA"/>
</dbReference>
<dbReference type="SMART" id="SM00471">
    <property type="entry name" value="HDc"/>
    <property type="match status" value="1"/>
</dbReference>
<dbReference type="EC" id="3.1.4.52" evidence="2"/>
<dbReference type="InterPro" id="IPR037522">
    <property type="entry name" value="HD_GYP_dom"/>
</dbReference>
<reference evidence="2 3" key="1">
    <citation type="submission" date="2018-06" db="EMBL/GenBank/DDBJ databases">
        <authorList>
            <consortium name="Pathogen Informatics"/>
            <person name="Doyle S."/>
        </authorList>
    </citation>
    <scope>NUCLEOTIDE SEQUENCE [LARGE SCALE GENOMIC DNA]</scope>
    <source>
        <strain evidence="2 3">NCTC10392</strain>
    </source>
</reference>
<evidence type="ECO:0000313" key="3">
    <source>
        <dbReference type="Proteomes" id="UP000255125"/>
    </source>
</evidence>
<dbReference type="RefSeq" id="WP_038441823.1">
    <property type="nucleotide sequence ID" value="NZ_CP008896.1"/>
</dbReference>
<dbReference type="NCBIfam" id="TIGR00277">
    <property type="entry name" value="HDIG"/>
    <property type="match status" value="1"/>
</dbReference>
<dbReference type="InterPro" id="IPR021812">
    <property type="entry name" value="DUF3391"/>
</dbReference>
<dbReference type="InterPro" id="IPR006675">
    <property type="entry name" value="HDIG_dom"/>
</dbReference>
<feature type="domain" description="HD-GYP" evidence="1">
    <location>
        <begin position="140"/>
        <end position="336"/>
    </location>
</feature>
<dbReference type="PANTHER" id="PTHR43155">
    <property type="entry name" value="CYCLIC DI-GMP PHOSPHODIESTERASE PA4108-RELATED"/>
    <property type="match status" value="1"/>
</dbReference>
<organism evidence="2 3">
    <name type="scientific">Pseudomonas fluorescens</name>
    <dbReference type="NCBI Taxonomy" id="294"/>
    <lineage>
        <taxon>Bacteria</taxon>
        <taxon>Pseudomonadati</taxon>
        <taxon>Pseudomonadota</taxon>
        <taxon>Gammaproteobacteria</taxon>
        <taxon>Pseudomonadales</taxon>
        <taxon>Pseudomonadaceae</taxon>
        <taxon>Pseudomonas</taxon>
    </lineage>
</organism>
<dbReference type="AlphaFoldDB" id="A0A379IFF9"/>
<dbReference type="OrthoDB" id="9764808at2"/>
<proteinExistence type="predicted"/>
<dbReference type="PANTHER" id="PTHR43155:SF2">
    <property type="entry name" value="CYCLIC DI-GMP PHOSPHODIESTERASE PA4108"/>
    <property type="match status" value="1"/>
</dbReference>
<dbReference type="KEGG" id="pfn:HZ99_06180"/>
<gene>
    <name evidence="2" type="primary">rpfG_1</name>
    <name evidence="2" type="ORF">NCTC10392_03493</name>
</gene>
<dbReference type="InterPro" id="IPR003607">
    <property type="entry name" value="HD/PDEase_dom"/>
</dbReference>
<dbReference type="Proteomes" id="UP000255125">
    <property type="component" value="Unassembled WGS sequence"/>
</dbReference>
<dbReference type="GO" id="GO:0071111">
    <property type="term" value="F:cyclic-guanylate-specific phosphodiesterase activity"/>
    <property type="evidence" value="ECO:0007669"/>
    <property type="project" value="UniProtKB-EC"/>
</dbReference>
<dbReference type="SUPFAM" id="SSF109604">
    <property type="entry name" value="HD-domain/PDEase-like"/>
    <property type="match status" value="1"/>
</dbReference>
<dbReference type="Gene3D" id="1.10.3210.10">
    <property type="entry name" value="Hypothetical protein af1432"/>
    <property type="match status" value="1"/>
</dbReference>